<evidence type="ECO:0000313" key="1">
    <source>
        <dbReference type="EMBL" id="HAI2838866.1"/>
    </source>
</evidence>
<dbReference type="EMBL" id="DABDXO010000169">
    <property type="protein sequence ID" value="HAI2838866.1"/>
    <property type="molecule type" value="Genomic_DNA"/>
</dbReference>
<reference evidence="1" key="1">
    <citation type="journal article" date="2018" name="Genome Biol.">
        <title>SKESA: strategic k-mer extension for scrupulous assemblies.</title>
        <authorList>
            <person name="Souvorov A."/>
            <person name="Agarwala R."/>
            <person name="Lipman D.J."/>
        </authorList>
    </citation>
    <scope>NUCLEOTIDE SEQUENCE</scope>
    <source>
        <strain evidence="1">2014C-4396-P0-1</strain>
    </source>
</reference>
<sequence length="343" mass="40044">MHYSVFTDKTHQIIKQKYFNDIVPMILALDIRNTYRPDNEMAFYYHIHSFLTQIPDNEDDIYHAARTYLRNYVKLCLSGYTPANAHFKDIFDGVYEFIRNIRKNSTPGKTKLIATINTCKETCKHLLYLSNEDKEKIISDLDKVQVACYYLTILLAFERRTSLTSTLATLYKMLISEREVSEYECQLLYLTNPIDVMNILNKYIYYFPNENSPFYTLKIDSALSWDAIDAIRDYSISDIYLYPEQKTINCVVEIENIVFGGYIYTLNNGVTLQNIENSLKDSSCHYVLNGYTEFVNCLRQLTSGKTESVHRTINKLNYEKLPFGFIIAAFAILKIAFKIKFSK</sequence>
<accession>A0A793NCF0</accession>
<dbReference type="AlphaFoldDB" id="A0A793NCF0"/>
<name>A0A793NCF0_ECOLX</name>
<reference evidence="1" key="2">
    <citation type="submission" date="2020-03" db="EMBL/GenBank/DDBJ databases">
        <authorList>
            <consortium name="NCBI Pathogen Detection Project"/>
        </authorList>
    </citation>
    <scope>NUCLEOTIDE SEQUENCE</scope>
    <source>
        <strain evidence="1">2014C-4396-P0-1</strain>
    </source>
</reference>
<gene>
    <name evidence="1" type="ORF">HJK67_005344</name>
</gene>
<proteinExistence type="predicted"/>
<comment type="caution">
    <text evidence="1">The sequence shown here is derived from an EMBL/GenBank/DDBJ whole genome shotgun (WGS) entry which is preliminary data.</text>
</comment>
<protein>
    <submittedName>
        <fullName evidence="1">Uncharacterized protein</fullName>
    </submittedName>
</protein>
<feature type="non-terminal residue" evidence="1">
    <location>
        <position position="343"/>
    </location>
</feature>
<organism evidence="1">
    <name type="scientific">Escherichia coli</name>
    <dbReference type="NCBI Taxonomy" id="562"/>
    <lineage>
        <taxon>Bacteria</taxon>
        <taxon>Pseudomonadati</taxon>
        <taxon>Pseudomonadota</taxon>
        <taxon>Gammaproteobacteria</taxon>
        <taxon>Enterobacterales</taxon>
        <taxon>Enterobacteriaceae</taxon>
        <taxon>Escherichia</taxon>
    </lineage>
</organism>